<organism evidence="1 2">
    <name type="scientific">Peronosclerospora sorghi</name>
    <dbReference type="NCBI Taxonomy" id="230839"/>
    <lineage>
        <taxon>Eukaryota</taxon>
        <taxon>Sar</taxon>
        <taxon>Stramenopiles</taxon>
        <taxon>Oomycota</taxon>
        <taxon>Peronosporomycetes</taxon>
        <taxon>Peronosporales</taxon>
        <taxon>Peronosporaceae</taxon>
        <taxon>Peronosclerospora</taxon>
    </lineage>
</organism>
<gene>
    <name evidence="1" type="ORF">PsorP6_000826</name>
</gene>
<evidence type="ECO:0000313" key="1">
    <source>
        <dbReference type="EMBL" id="KAI9921039.1"/>
    </source>
</evidence>
<sequence>MRRLGWRAREHVPGPHHARATSLVELAHARSRPWRRAVALNEGGAVNGTRQLSLYCNHAVCVGEEAGVREVVVLLQPSG</sequence>
<proteinExistence type="predicted"/>
<protein>
    <submittedName>
        <fullName evidence="1">Uncharacterized protein</fullName>
    </submittedName>
</protein>
<keyword evidence="2" id="KW-1185">Reference proteome</keyword>
<evidence type="ECO:0000313" key="2">
    <source>
        <dbReference type="Proteomes" id="UP001163321"/>
    </source>
</evidence>
<accession>A0ACC0WQ88</accession>
<comment type="caution">
    <text evidence="1">The sequence shown here is derived from an EMBL/GenBank/DDBJ whole genome shotgun (WGS) entry which is preliminary data.</text>
</comment>
<reference evidence="1 2" key="1">
    <citation type="journal article" date="2022" name="bioRxiv">
        <title>The genome of the oomycete Peronosclerospora sorghi, a cosmopolitan pathogen of maize and sorghum, is inflated with dispersed pseudogenes.</title>
        <authorList>
            <person name="Fletcher K."/>
            <person name="Martin F."/>
            <person name="Isakeit T."/>
            <person name="Cavanaugh K."/>
            <person name="Magill C."/>
            <person name="Michelmore R."/>
        </authorList>
    </citation>
    <scope>NUCLEOTIDE SEQUENCE [LARGE SCALE GENOMIC DNA]</scope>
    <source>
        <strain evidence="1">P6</strain>
    </source>
</reference>
<dbReference type="EMBL" id="CM047580">
    <property type="protein sequence ID" value="KAI9921039.1"/>
    <property type="molecule type" value="Genomic_DNA"/>
</dbReference>
<name>A0ACC0WQ88_9STRA</name>
<dbReference type="Proteomes" id="UP001163321">
    <property type="component" value="Chromosome 1"/>
</dbReference>